<dbReference type="PANTHER" id="PTHR34075">
    <property type="entry name" value="BLR3430 PROTEIN"/>
    <property type="match status" value="1"/>
</dbReference>
<accession>A0A2V3VND5</accession>
<dbReference type="EMBL" id="QJJQ01000016">
    <property type="protein sequence ID" value="PXW83363.1"/>
    <property type="molecule type" value="Genomic_DNA"/>
</dbReference>
<evidence type="ECO:0000313" key="3">
    <source>
        <dbReference type="EMBL" id="PXW83363.1"/>
    </source>
</evidence>
<dbReference type="RefSeq" id="WP_110396886.1">
    <property type="nucleotide sequence ID" value="NZ_JBHUHB010000001.1"/>
</dbReference>
<dbReference type="PANTHER" id="PTHR34075:SF5">
    <property type="entry name" value="BLR3430 PROTEIN"/>
    <property type="match status" value="1"/>
</dbReference>
<organism evidence="3 4">
    <name type="scientific">Pseudogracilibacillus auburnensis</name>
    <dbReference type="NCBI Taxonomy" id="1494959"/>
    <lineage>
        <taxon>Bacteria</taxon>
        <taxon>Bacillati</taxon>
        <taxon>Bacillota</taxon>
        <taxon>Bacilli</taxon>
        <taxon>Bacillales</taxon>
        <taxon>Bacillaceae</taxon>
        <taxon>Pseudogracilibacillus</taxon>
    </lineage>
</organism>
<comment type="caution">
    <text evidence="3">The sequence shown here is derived from an EMBL/GenBank/DDBJ whole genome shotgun (WGS) entry which is preliminary data.</text>
</comment>
<feature type="domain" description="ChsH2 C-terminal OB-fold" evidence="1">
    <location>
        <begin position="56"/>
        <end position="120"/>
    </location>
</feature>
<dbReference type="InterPro" id="IPR022002">
    <property type="entry name" value="ChsH2_Znr"/>
</dbReference>
<sequence length="134" mass="15375">MASFAKPIPKIDHDSKKFWEGCNEEKLLLQYCNDCNHYIYYPRIVCPHCMSTNIEWKESSGKGKVYSYTIVRYGPPGFSDDVPYIPALVDLDEGVRMITNIVQCDLEDITCGMPVEVVFEQRDSVKLPLFKPSN</sequence>
<dbReference type="InterPro" id="IPR052513">
    <property type="entry name" value="Thioester_dehydratase-like"/>
</dbReference>
<protein>
    <recommendedName>
        <fullName evidence="5">OB-fold protein</fullName>
    </recommendedName>
</protein>
<gene>
    <name evidence="3" type="ORF">DFR56_11642</name>
</gene>
<name>A0A2V3VND5_9BACI</name>
<dbReference type="InterPro" id="IPR012340">
    <property type="entry name" value="NA-bd_OB-fold"/>
</dbReference>
<dbReference type="Pfam" id="PF01796">
    <property type="entry name" value="OB_ChsH2_C"/>
    <property type="match status" value="1"/>
</dbReference>
<dbReference type="Pfam" id="PF12172">
    <property type="entry name" value="zf-ChsH2"/>
    <property type="match status" value="1"/>
</dbReference>
<evidence type="ECO:0000313" key="4">
    <source>
        <dbReference type="Proteomes" id="UP000247978"/>
    </source>
</evidence>
<proteinExistence type="predicted"/>
<reference evidence="3 4" key="1">
    <citation type="submission" date="2018-05" db="EMBL/GenBank/DDBJ databases">
        <title>Genomic Encyclopedia of Type Strains, Phase IV (KMG-IV): sequencing the most valuable type-strain genomes for metagenomic binning, comparative biology and taxonomic classification.</title>
        <authorList>
            <person name="Goeker M."/>
        </authorList>
    </citation>
    <scope>NUCLEOTIDE SEQUENCE [LARGE SCALE GENOMIC DNA]</scope>
    <source>
        <strain evidence="3 4">DSM 28556</strain>
    </source>
</reference>
<evidence type="ECO:0000259" key="1">
    <source>
        <dbReference type="Pfam" id="PF01796"/>
    </source>
</evidence>
<keyword evidence="4" id="KW-1185">Reference proteome</keyword>
<evidence type="ECO:0000259" key="2">
    <source>
        <dbReference type="Pfam" id="PF12172"/>
    </source>
</evidence>
<dbReference type="SUPFAM" id="SSF50249">
    <property type="entry name" value="Nucleic acid-binding proteins"/>
    <property type="match status" value="1"/>
</dbReference>
<dbReference type="OrthoDB" id="9785144at2"/>
<dbReference type="InterPro" id="IPR002878">
    <property type="entry name" value="ChsH2_C"/>
</dbReference>
<dbReference type="Proteomes" id="UP000247978">
    <property type="component" value="Unassembled WGS sequence"/>
</dbReference>
<dbReference type="AlphaFoldDB" id="A0A2V3VND5"/>
<dbReference type="Gene3D" id="6.10.30.10">
    <property type="match status" value="1"/>
</dbReference>
<feature type="domain" description="ChsH2 rubredoxin-like zinc ribbon" evidence="2">
    <location>
        <begin position="19"/>
        <end position="55"/>
    </location>
</feature>
<evidence type="ECO:0008006" key="5">
    <source>
        <dbReference type="Google" id="ProtNLM"/>
    </source>
</evidence>